<reference evidence="2 3" key="1">
    <citation type="submission" date="2021-07" db="EMBL/GenBank/DDBJ databases">
        <title>The Aristolochia fimbriata genome: insights into angiosperm evolution, floral development and chemical biosynthesis.</title>
        <authorList>
            <person name="Jiao Y."/>
        </authorList>
    </citation>
    <scope>NUCLEOTIDE SEQUENCE [LARGE SCALE GENOMIC DNA]</scope>
    <source>
        <strain evidence="2">IBCAS-2021</strain>
        <tissue evidence="2">Leaf</tissue>
    </source>
</reference>
<keyword evidence="3" id="KW-1185">Reference proteome</keyword>
<evidence type="ECO:0000313" key="3">
    <source>
        <dbReference type="Proteomes" id="UP000825729"/>
    </source>
</evidence>
<dbReference type="SUPFAM" id="SSF56219">
    <property type="entry name" value="DNase I-like"/>
    <property type="match status" value="1"/>
</dbReference>
<dbReference type="AlphaFoldDB" id="A0AAV7FBU5"/>
<dbReference type="InterPro" id="IPR036691">
    <property type="entry name" value="Endo/exonu/phosph_ase_sf"/>
</dbReference>
<accession>A0AAV7FBU5</accession>
<organism evidence="2 3">
    <name type="scientific">Aristolochia fimbriata</name>
    <name type="common">White veined hardy Dutchman's pipe vine</name>
    <dbReference type="NCBI Taxonomy" id="158543"/>
    <lineage>
        <taxon>Eukaryota</taxon>
        <taxon>Viridiplantae</taxon>
        <taxon>Streptophyta</taxon>
        <taxon>Embryophyta</taxon>
        <taxon>Tracheophyta</taxon>
        <taxon>Spermatophyta</taxon>
        <taxon>Magnoliopsida</taxon>
        <taxon>Magnoliidae</taxon>
        <taxon>Piperales</taxon>
        <taxon>Aristolochiaceae</taxon>
        <taxon>Aristolochia</taxon>
    </lineage>
</organism>
<protein>
    <recommendedName>
        <fullName evidence="4">Endonuclease/exonuclease/phosphatase domain-containing protein</fullName>
    </recommendedName>
</protein>
<sequence length="343" mass="39682">MHYMSPFTWLIALQSEEEHKRVTTLKQELLGNVLKDIQPWSMEEGTTNKEHLWCEEIFEQIAGRFGEIIKFDDEAMTGARIDRFKALVLTSSKTEKTSEISIEVGALKYKATINTMKEKTKKAKERRGRRDSRLRRRKHNPQKQWRIRQVDQNQKTPPLPPPEGITTTNWLYHFWQERRQAPLSPQIRKKQGTMSLKGLGSASKRALVRETLRKNKTKLALLQETKLSQITSALARDIWYQRRPTYIEIGAMGSSGGLVAFWDCRELELIQSEAGNYTLALKFKELTKDTVWTVLVVYGPTAAAQRQEFWDEIAALISLWDLPWMLGGDFNVIRFPTEKKGGT</sequence>
<evidence type="ECO:0000256" key="1">
    <source>
        <dbReference type="SAM" id="MobiDB-lite"/>
    </source>
</evidence>
<feature type="region of interest" description="Disordered" evidence="1">
    <location>
        <begin position="116"/>
        <end position="163"/>
    </location>
</feature>
<dbReference type="EMBL" id="JAINDJ010000002">
    <property type="protein sequence ID" value="KAG9458670.1"/>
    <property type="molecule type" value="Genomic_DNA"/>
</dbReference>
<name>A0AAV7FBU5_ARIFI</name>
<dbReference type="PANTHER" id="PTHR35218">
    <property type="entry name" value="RNASE H DOMAIN-CONTAINING PROTEIN"/>
    <property type="match status" value="1"/>
</dbReference>
<evidence type="ECO:0008006" key="4">
    <source>
        <dbReference type="Google" id="ProtNLM"/>
    </source>
</evidence>
<dbReference type="Proteomes" id="UP000825729">
    <property type="component" value="Unassembled WGS sequence"/>
</dbReference>
<comment type="caution">
    <text evidence="2">The sequence shown here is derived from an EMBL/GenBank/DDBJ whole genome shotgun (WGS) entry which is preliminary data.</text>
</comment>
<gene>
    <name evidence="2" type="ORF">H6P81_003178</name>
</gene>
<dbReference type="PANTHER" id="PTHR35218:SF9">
    <property type="entry name" value="ENDONUCLEASE_EXONUCLEASE_PHOSPHATASE DOMAIN-CONTAINING PROTEIN"/>
    <property type="match status" value="1"/>
</dbReference>
<proteinExistence type="predicted"/>
<feature type="compositionally biased region" description="Basic residues" evidence="1">
    <location>
        <begin position="119"/>
        <end position="141"/>
    </location>
</feature>
<dbReference type="Gene3D" id="3.60.10.10">
    <property type="entry name" value="Endonuclease/exonuclease/phosphatase"/>
    <property type="match status" value="1"/>
</dbReference>
<evidence type="ECO:0000313" key="2">
    <source>
        <dbReference type="EMBL" id="KAG9458670.1"/>
    </source>
</evidence>